<evidence type="ECO:0000313" key="1">
    <source>
        <dbReference type="EMBL" id="KHG16813.1"/>
    </source>
</evidence>
<protein>
    <submittedName>
        <fullName evidence="1">Uncharacterized protein</fullName>
    </submittedName>
</protein>
<accession>A0A0B0NQN2</accession>
<reference evidence="2" key="1">
    <citation type="submission" date="2014-09" db="EMBL/GenBank/DDBJ databases">
        <authorList>
            <person name="Mudge J."/>
            <person name="Ramaraj T."/>
            <person name="Lindquist I.E."/>
            <person name="Bharti A.K."/>
            <person name="Sundararajan A."/>
            <person name="Cameron C.T."/>
            <person name="Woodward J.E."/>
            <person name="May G.D."/>
            <person name="Brubaker C."/>
            <person name="Broadhvest J."/>
            <person name="Wilkins T.A."/>
        </authorList>
    </citation>
    <scope>NUCLEOTIDE SEQUENCE</scope>
    <source>
        <strain evidence="2">cv. AKA8401</strain>
    </source>
</reference>
<dbReference type="EMBL" id="KN406978">
    <property type="protein sequence ID" value="KHG16813.1"/>
    <property type="molecule type" value="Genomic_DNA"/>
</dbReference>
<evidence type="ECO:0000313" key="2">
    <source>
        <dbReference type="Proteomes" id="UP000032142"/>
    </source>
</evidence>
<gene>
    <name evidence="1" type="ORF">F383_01831</name>
</gene>
<sequence length="27" mass="3298">MFRIQLTNLQKFKLKMVGFAKLKDVHY</sequence>
<dbReference type="Proteomes" id="UP000032142">
    <property type="component" value="Unassembled WGS sequence"/>
</dbReference>
<proteinExistence type="predicted"/>
<dbReference type="AlphaFoldDB" id="A0A0B0NQN2"/>
<organism evidence="1 2">
    <name type="scientific">Gossypium arboreum</name>
    <name type="common">Tree cotton</name>
    <name type="synonym">Gossypium nanking</name>
    <dbReference type="NCBI Taxonomy" id="29729"/>
    <lineage>
        <taxon>Eukaryota</taxon>
        <taxon>Viridiplantae</taxon>
        <taxon>Streptophyta</taxon>
        <taxon>Embryophyta</taxon>
        <taxon>Tracheophyta</taxon>
        <taxon>Spermatophyta</taxon>
        <taxon>Magnoliopsida</taxon>
        <taxon>eudicotyledons</taxon>
        <taxon>Gunneridae</taxon>
        <taxon>Pentapetalae</taxon>
        <taxon>rosids</taxon>
        <taxon>malvids</taxon>
        <taxon>Malvales</taxon>
        <taxon>Malvaceae</taxon>
        <taxon>Malvoideae</taxon>
        <taxon>Gossypium</taxon>
    </lineage>
</organism>
<keyword evidence="2" id="KW-1185">Reference proteome</keyword>
<name>A0A0B0NQN2_GOSAR</name>